<keyword evidence="4" id="KW-1185">Reference proteome</keyword>
<accession>A0AAN7A6N7</accession>
<feature type="region of interest" description="Disordered" evidence="1">
    <location>
        <begin position="21"/>
        <end position="186"/>
    </location>
</feature>
<dbReference type="Proteomes" id="UP001302321">
    <property type="component" value="Unassembled WGS sequence"/>
</dbReference>
<name>A0AAN7A6N7_9PEZI</name>
<dbReference type="Pfam" id="PF15377">
    <property type="entry name" value="DUF4604"/>
    <property type="match status" value="1"/>
</dbReference>
<dbReference type="AlphaFoldDB" id="A0AAN7A6N7"/>
<dbReference type="InterPro" id="IPR027911">
    <property type="entry name" value="DUF4604"/>
</dbReference>
<gene>
    <name evidence="3" type="ORF">QBC36DRAFT_333866</name>
</gene>
<proteinExistence type="predicted"/>
<evidence type="ECO:0000313" key="3">
    <source>
        <dbReference type="EMBL" id="KAK4174337.1"/>
    </source>
</evidence>
<reference evidence="3" key="1">
    <citation type="journal article" date="2023" name="Mol. Phylogenet. Evol.">
        <title>Genome-scale phylogeny and comparative genomics of the fungal order Sordariales.</title>
        <authorList>
            <person name="Hensen N."/>
            <person name="Bonometti L."/>
            <person name="Westerberg I."/>
            <person name="Brannstrom I.O."/>
            <person name="Guillou S."/>
            <person name="Cros-Aarteil S."/>
            <person name="Calhoun S."/>
            <person name="Haridas S."/>
            <person name="Kuo A."/>
            <person name="Mondo S."/>
            <person name="Pangilinan J."/>
            <person name="Riley R."/>
            <person name="LaButti K."/>
            <person name="Andreopoulos B."/>
            <person name="Lipzen A."/>
            <person name="Chen C."/>
            <person name="Yan M."/>
            <person name="Daum C."/>
            <person name="Ng V."/>
            <person name="Clum A."/>
            <person name="Steindorff A."/>
            <person name="Ohm R.A."/>
            <person name="Martin F."/>
            <person name="Silar P."/>
            <person name="Natvig D.O."/>
            <person name="Lalanne C."/>
            <person name="Gautier V."/>
            <person name="Ament-Velasquez S.L."/>
            <person name="Kruys A."/>
            <person name="Hutchinson M.I."/>
            <person name="Powell A.J."/>
            <person name="Barry K."/>
            <person name="Miller A.N."/>
            <person name="Grigoriev I.V."/>
            <person name="Debuchy R."/>
            <person name="Gladieux P."/>
            <person name="Hiltunen Thoren M."/>
            <person name="Johannesson H."/>
        </authorList>
    </citation>
    <scope>NUCLEOTIDE SEQUENCE</scope>
    <source>
        <strain evidence="3">CBS 892.96</strain>
    </source>
</reference>
<evidence type="ECO:0000259" key="2">
    <source>
        <dbReference type="Pfam" id="PF15377"/>
    </source>
</evidence>
<protein>
    <recommendedName>
        <fullName evidence="2">DUF4604 domain-containing protein</fullName>
    </recommendedName>
</protein>
<feature type="domain" description="DUF4604" evidence="2">
    <location>
        <begin position="8"/>
        <end position="185"/>
    </location>
</feature>
<evidence type="ECO:0000256" key="1">
    <source>
        <dbReference type="SAM" id="MobiDB-lite"/>
    </source>
</evidence>
<feature type="compositionally biased region" description="Basic residues" evidence="1">
    <location>
        <begin position="48"/>
        <end position="57"/>
    </location>
</feature>
<comment type="caution">
    <text evidence="3">The sequence shown here is derived from an EMBL/GenBank/DDBJ whole genome shotgun (WGS) entry which is preliminary data.</text>
</comment>
<dbReference type="EMBL" id="MU866287">
    <property type="protein sequence ID" value="KAK4174337.1"/>
    <property type="molecule type" value="Genomic_DNA"/>
</dbReference>
<feature type="compositionally biased region" description="Polar residues" evidence="1">
    <location>
        <begin position="146"/>
        <end position="155"/>
    </location>
</feature>
<feature type="compositionally biased region" description="Basic residues" evidence="1">
    <location>
        <begin position="168"/>
        <end position="178"/>
    </location>
</feature>
<organism evidence="3 4">
    <name type="scientific">Triangularia setosa</name>
    <dbReference type="NCBI Taxonomy" id="2587417"/>
    <lineage>
        <taxon>Eukaryota</taxon>
        <taxon>Fungi</taxon>
        <taxon>Dikarya</taxon>
        <taxon>Ascomycota</taxon>
        <taxon>Pezizomycotina</taxon>
        <taxon>Sordariomycetes</taxon>
        <taxon>Sordariomycetidae</taxon>
        <taxon>Sordariales</taxon>
        <taxon>Podosporaceae</taxon>
        <taxon>Triangularia</taxon>
    </lineage>
</organism>
<sequence length="186" mass="19208">MPPKITAKNLQYNTTLPPFLARLRGEATSSSEFDGSSGGGGPDPILAARRRPTKKRSGSAEAEDAPTIVDEHGNTVQDVTVGLDGSVKTTAPAPAGPQEKGGDNDGDKPTAEDQKQATASIGAAGKKRKVGKVIGADADEEEDQNKTAVPAQNSKAGDKDGSTSAPKTKPKKKAKKIKLSFGDDED</sequence>
<reference evidence="3" key="2">
    <citation type="submission" date="2023-05" db="EMBL/GenBank/DDBJ databases">
        <authorList>
            <consortium name="Lawrence Berkeley National Laboratory"/>
            <person name="Steindorff A."/>
            <person name="Hensen N."/>
            <person name="Bonometti L."/>
            <person name="Westerberg I."/>
            <person name="Brannstrom I.O."/>
            <person name="Guillou S."/>
            <person name="Cros-Aarteil S."/>
            <person name="Calhoun S."/>
            <person name="Haridas S."/>
            <person name="Kuo A."/>
            <person name="Mondo S."/>
            <person name="Pangilinan J."/>
            <person name="Riley R."/>
            <person name="Labutti K."/>
            <person name="Andreopoulos B."/>
            <person name="Lipzen A."/>
            <person name="Chen C."/>
            <person name="Yanf M."/>
            <person name="Daum C."/>
            <person name="Ng V."/>
            <person name="Clum A."/>
            <person name="Ohm R."/>
            <person name="Martin F."/>
            <person name="Silar P."/>
            <person name="Natvig D."/>
            <person name="Lalanne C."/>
            <person name="Gautier V."/>
            <person name="Ament-Velasquez S.L."/>
            <person name="Kruys A."/>
            <person name="Hutchinson M.I."/>
            <person name="Powell A.J."/>
            <person name="Barry K."/>
            <person name="Miller A.N."/>
            <person name="Grigoriev I.V."/>
            <person name="Debuchy R."/>
            <person name="Gladieux P."/>
            <person name="Thoren M.H."/>
            <person name="Johannesson H."/>
        </authorList>
    </citation>
    <scope>NUCLEOTIDE SEQUENCE</scope>
    <source>
        <strain evidence="3">CBS 892.96</strain>
    </source>
</reference>
<feature type="compositionally biased region" description="Basic and acidic residues" evidence="1">
    <location>
        <begin position="100"/>
        <end position="115"/>
    </location>
</feature>
<evidence type="ECO:0000313" key="4">
    <source>
        <dbReference type="Proteomes" id="UP001302321"/>
    </source>
</evidence>